<dbReference type="Proteomes" id="UP000236755">
    <property type="component" value="Unassembled WGS sequence"/>
</dbReference>
<reference evidence="1 2" key="1">
    <citation type="submission" date="2016-10" db="EMBL/GenBank/DDBJ databases">
        <authorList>
            <person name="de Groot N.N."/>
        </authorList>
    </citation>
    <scope>NUCLEOTIDE SEQUENCE [LARGE SCALE GENOMIC DNA]</scope>
    <source>
        <strain evidence="1 2">CGMCC 1.8712</strain>
    </source>
</reference>
<dbReference type="RefSeq" id="WP_092633073.1">
    <property type="nucleotide sequence ID" value="NZ_FNQT01000001.1"/>
</dbReference>
<dbReference type="AlphaFoldDB" id="A0A1H3X4M3"/>
<keyword evidence="2" id="KW-1185">Reference proteome</keyword>
<evidence type="ECO:0000313" key="2">
    <source>
        <dbReference type="Proteomes" id="UP000236755"/>
    </source>
</evidence>
<name>A0A1H3X4M3_9EURY</name>
<proteinExistence type="predicted"/>
<evidence type="ECO:0000313" key="1">
    <source>
        <dbReference type="EMBL" id="SDZ93562.1"/>
    </source>
</evidence>
<dbReference type="OrthoDB" id="201989at2157"/>
<accession>A0A1H3X4M3</accession>
<evidence type="ECO:0008006" key="3">
    <source>
        <dbReference type="Google" id="ProtNLM"/>
    </source>
</evidence>
<protein>
    <recommendedName>
        <fullName evidence="3">Archaeal Type IV pilin N-terminal domain-containing protein</fullName>
    </recommendedName>
</protein>
<gene>
    <name evidence="1" type="ORF">SAMN04488065_1312</name>
</gene>
<dbReference type="EMBL" id="FNQT01000001">
    <property type="protein sequence ID" value="SDZ93562.1"/>
    <property type="molecule type" value="Genomic_DNA"/>
</dbReference>
<dbReference type="STRING" id="555874.SAMN04488065_1312"/>
<organism evidence="1 2">
    <name type="scientific">Haloplanus vescus</name>
    <dbReference type="NCBI Taxonomy" id="555874"/>
    <lineage>
        <taxon>Archaea</taxon>
        <taxon>Methanobacteriati</taxon>
        <taxon>Methanobacteriota</taxon>
        <taxon>Stenosarchaea group</taxon>
        <taxon>Halobacteria</taxon>
        <taxon>Halobacteriales</taxon>
        <taxon>Haloferacaceae</taxon>
        <taxon>Haloplanus</taxon>
    </lineage>
</organism>
<sequence>MATRAVTTGSALGLVVAVVLGVSVAAVCLTATPASSPTVAATLTVNGDRLVLTHRAGEDVDVRRLDVTVRVDGTPLRHQPPVPFFAARGFRGGPTGPFNPATDPTWSVGETATVRVAATNRPQLNPGARVTVVLKYDGHRLTTASATA</sequence>